<accession>A0ABU6PUZ4</accession>
<feature type="transmembrane region" description="Helical" evidence="6">
    <location>
        <begin position="47"/>
        <end position="75"/>
    </location>
</feature>
<proteinExistence type="inferred from homology"/>
<feature type="transmembrane region" description="Helical" evidence="6">
    <location>
        <begin position="186"/>
        <end position="205"/>
    </location>
</feature>
<protein>
    <recommendedName>
        <fullName evidence="6">TVP38/TMEM64 family membrane protein</fullName>
    </recommendedName>
</protein>
<dbReference type="PANTHER" id="PTHR12677:SF59">
    <property type="entry name" value="GOLGI APPARATUS MEMBRANE PROTEIN TVP38-RELATED"/>
    <property type="match status" value="1"/>
</dbReference>
<comment type="subcellular location">
    <subcellularLocation>
        <location evidence="1 6">Cell membrane</location>
        <topology evidence="1 6">Multi-pass membrane protein</topology>
    </subcellularLocation>
</comment>
<evidence type="ECO:0000256" key="6">
    <source>
        <dbReference type="RuleBase" id="RU366058"/>
    </source>
</evidence>
<dbReference type="Proteomes" id="UP001343257">
    <property type="component" value="Unassembled WGS sequence"/>
</dbReference>
<name>A0ABU6PUZ4_9BACL</name>
<gene>
    <name evidence="8" type="ORF">P9847_15040</name>
</gene>
<comment type="caution">
    <text evidence="8">The sequence shown here is derived from an EMBL/GenBank/DDBJ whole genome shotgun (WGS) entry which is preliminary data.</text>
</comment>
<keyword evidence="9" id="KW-1185">Reference proteome</keyword>
<reference evidence="8 9" key="1">
    <citation type="submission" date="2023-03" db="EMBL/GenBank/DDBJ databases">
        <title>Bacillus Genome Sequencing.</title>
        <authorList>
            <person name="Dunlap C."/>
        </authorList>
    </citation>
    <scope>NUCLEOTIDE SEQUENCE [LARGE SCALE GENOMIC DNA]</scope>
    <source>
        <strain evidence="8 9">NRS-52</strain>
    </source>
</reference>
<dbReference type="PANTHER" id="PTHR12677">
    <property type="entry name" value="GOLGI APPARATUS MEMBRANE PROTEIN TVP38-RELATED"/>
    <property type="match status" value="1"/>
</dbReference>
<feature type="transmembrane region" description="Helical" evidence="6">
    <location>
        <begin position="7"/>
        <end position="27"/>
    </location>
</feature>
<organism evidence="8 9">
    <name type="scientific">Paenibacillus chibensis</name>
    <dbReference type="NCBI Taxonomy" id="59846"/>
    <lineage>
        <taxon>Bacteria</taxon>
        <taxon>Bacillati</taxon>
        <taxon>Bacillota</taxon>
        <taxon>Bacilli</taxon>
        <taxon>Bacillales</taxon>
        <taxon>Paenibacillaceae</taxon>
        <taxon>Paenibacillus</taxon>
    </lineage>
</organism>
<evidence type="ECO:0000313" key="9">
    <source>
        <dbReference type="Proteomes" id="UP001343257"/>
    </source>
</evidence>
<evidence type="ECO:0000256" key="2">
    <source>
        <dbReference type="ARBA" id="ARBA00022475"/>
    </source>
</evidence>
<evidence type="ECO:0000313" key="8">
    <source>
        <dbReference type="EMBL" id="MED5018622.1"/>
    </source>
</evidence>
<evidence type="ECO:0000256" key="4">
    <source>
        <dbReference type="ARBA" id="ARBA00022989"/>
    </source>
</evidence>
<dbReference type="InterPro" id="IPR015414">
    <property type="entry name" value="TMEM64"/>
</dbReference>
<evidence type="ECO:0000259" key="7">
    <source>
        <dbReference type="Pfam" id="PF09335"/>
    </source>
</evidence>
<feature type="transmembrane region" description="Helical" evidence="6">
    <location>
        <begin position="131"/>
        <end position="151"/>
    </location>
</feature>
<dbReference type="Pfam" id="PF09335">
    <property type="entry name" value="VTT_dom"/>
    <property type="match status" value="1"/>
</dbReference>
<dbReference type="EMBL" id="JARTLD010000036">
    <property type="protein sequence ID" value="MED5018622.1"/>
    <property type="molecule type" value="Genomic_DNA"/>
</dbReference>
<keyword evidence="5 6" id="KW-0472">Membrane</keyword>
<dbReference type="InterPro" id="IPR032816">
    <property type="entry name" value="VTT_dom"/>
</dbReference>
<evidence type="ECO:0000256" key="5">
    <source>
        <dbReference type="ARBA" id="ARBA00023136"/>
    </source>
</evidence>
<dbReference type="RefSeq" id="WP_328279020.1">
    <property type="nucleotide sequence ID" value="NZ_JARTLD010000036.1"/>
</dbReference>
<evidence type="ECO:0000256" key="3">
    <source>
        <dbReference type="ARBA" id="ARBA00022692"/>
    </source>
</evidence>
<keyword evidence="2 6" id="KW-1003">Cell membrane</keyword>
<keyword evidence="4 6" id="KW-1133">Transmembrane helix</keyword>
<evidence type="ECO:0000256" key="1">
    <source>
        <dbReference type="ARBA" id="ARBA00004651"/>
    </source>
</evidence>
<keyword evidence="3 6" id="KW-0812">Transmembrane</keyword>
<feature type="transmembrane region" description="Helical" evidence="6">
    <location>
        <begin position="82"/>
        <end position="103"/>
    </location>
</feature>
<sequence>MKMTKRNWSILGLLGIAVMIVYCLYLLHTGDAQRMIASVRQWGFVGMVVITLFQSLSNMLPIPGEFIAVVILEIYGPITGGLILWISGLLGAVAGYYLTWWLAKPLLNQRLEPYLHKMEQWLANHEHKGLLLVRFVPLIPYHFVNYAAGILKAGMWSFIWTTSLGILPHTVAMSVLYAGFRKGSMTWGLIGCAIFLLLTGMAWFLKKRTSKTALKAN</sequence>
<comment type="similarity">
    <text evidence="6">Belongs to the TVP38/TMEM64 family.</text>
</comment>
<feature type="domain" description="VTT" evidence="7">
    <location>
        <begin position="62"/>
        <end position="176"/>
    </location>
</feature>
<feature type="transmembrane region" description="Helical" evidence="6">
    <location>
        <begin position="158"/>
        <end position="180"/>
    </location>
</feature>